<accession>A0A9E7KIF3</accession>
<gene>
    <name evidence="1" type="ORF">MUK42_12854</name>
</gene>
<reference evidence="1" key="1">
    <citation type="submission" date="2022-05" db="EMBL/GenBank/DDBJ databases">
        <title>The Musa troglodytarum L. genome provides insights into the mechanism of non-climacteric behaviour and enrichment of carotenoids.</title>
        <authorList>
            <person name="Wang J."/>
        </authorList>
    </citation>
    <scope>NUCLEOTIDE SEQUENCE</scope>
    <source>
        <tissue evidence="1">Leaf</tissue>
    </source>
</reference>
<dbReference type="Proteomes" id="UP001055439">
    <property type="component" value="Chromosome 7"/>
</dbReference>
<evidence type="ECO:0000313" key="2">
    <source>
        <dbReference type="Proteomes" id="UP001055439"/>
    </source>
</evidence>
<dbReference type="AlphaFoldDB" id="A0A9E7KIF3"/>
<name>A0A9E7KIF3_9LILI</name>
<protein>
    <submittedName>
        <fullName evidence="1">Uncharacterized protein</fullName>
    </submittedName>
</protein>
<proteinExistence type="predicted"/>
<keyword evidence="2" id="KW-1185">Reference proteome</keyword>
<evidence type="ECO:0000313" key="1">
    <source>
        <dbReference type="EMBL" id="URE17509.1"/>
    </source>
</evidence>
<dbReference type="EMBL" id="CP097509">
    <property type="protein sequence ID" value="URE17509.1"/>
    <property type="molecule type" value="Genomic_DNA"/>
</dbReference>
<organism evidence="1 2">
    <name type="scientific">Musa troglodytarum</name>
    <name type="common">fe'i banana</name>
    <dbReference type="NCBI Taxonomy" id="320322"/>
    <lineage>
        <taxon>Eukaryota</taxon>
        <taxon>Viridiplantae</taxon>
        <taxon>Streptophyta</taxon>
        <taxon>Embryophyta</taxon>
        <taxon>Tracheophyta</taxon>
        <taxon>Spermatophyta</taxon>
        <taxon>Magnoliopsida</taxon>
        <taxon>Liliopsida</taxon>
        <taxon>Zingiberales</taxon>
        <taxon>Musaceae</taxon>
        <taxon>Musa</taxon>
    </lineage>
</organism>
<sequence length="95" mass="9634">MIRRKDLKDGAVGVSGDGDGGGLDAGLVVNTIPKSGSILSVGLGDGEDEVRGLAVKGSDGRVRRVRHGLRPAVVDRAAVVMEGDVGAEDAGKDRV</sequence>